<dbReference type="PANTHER" id="PTHR45947:SF3">
    <property type="entry name" value="SULFOQUINOVOSYL TRANSFERASE SQD2"/>
    <property type="match status" value="1"/>
</dbReference>
<gene>
    <name evidence="1" type="ORF">SAMN05216387_10117</name>
</gene>
<dbReference type="SUPFAM" id="SSF53756">
    <property type="entry name" value="UDP-Glycosyltransferase/glycogen phosphorylase"/>
    <property type="match status" value="1"/>
</dbReference>
<proteinExistence type="predicted"/>
<organism evidence="1 2">
    <name type="scientific">Nitrosovibrio tenuis</name>
    <dbReference type="NCBI Taxonomy" id="1233"/>
    <lineage>
        <taxon>Bacteria</taxon>
        <taxon>Pseudomonadati</taxon>
        <taxon>Pseudomonadota</taxon>
        <taxon>Betaproteobacteria</taxon>
        <taxon>Nitrosomonadales</taxon>
        <taxon>Nitrosomonadaceae</taxon>
        <taxon>Nitrosovibrio</taxon>
    </lineage>
</organism>
<dbReference type="EMBL" id="FOBH01000001">
    <property type="protein sequence ID" value="SEK26593.1"/>
    <property type="molecule type" value="Genomic_DNA"/>
</dbReference>
<evidence type="ECO:0000313" key="2">
    <source>
        <dbReference type="Proteomes" id="UP000198620"/>
    </source>
</evidence>
<name>A0A1H7FKG1_9PROT</name>
<dbReference type="PANTHER" id="PTHR45947">
    <property type="entry name" value="SULFOQUINOVOSYL TRANSFERASE SQD2"/>
    <property type="match status" value="1"/>
</dbReference>
<dbReference type="STRING" id="1233.SAMN05216387_10117"/>
<dbReference type="OrthoDB" id="9787293at2"/>
<dbReference type="Gene3D" id="3.40.50.2000">
    <property type="entry name" value="Glycogen Phosphorylase B"/>
    <property type="match status" value="2"/>
</dbReference>
<dbReference type="Proteomes" id="UP000198620">
    <property type="component" value="Unassembled WGS sequence"/>
</dbReference>
<dbReference type="AlphaFoldDB" id="A0A1H7FKG1"/>
<dbReference type="CDD" id="cd03801">
    <property type="entry name" value="GT4_PimA-like"/>
    <property type="match status" value="1"/>
</dbReference>
<keyword evidence="1" id="KW-0808">Transferase</keyword>
<dbReference type="GO" id="GO:0016757">
    <property type="term" value="F:glycosyltransferase activity"/>
    <property type="evidence" value="ECO:0007669"/>
    <property type="project" value="TreeGrafter"/>
</dbReference>
<dbReference type="RefSeq" id="WP_090825560.1">
    <property type="nucleotide sequence ID" value="NZ_FOBH01000001.1"/>
</dbReference>
<evidence type="ECO:0000313" key="1">
    <source>
        <dbReference type="EMBL" id="SEK26593.1"/>
    </source>
</evidence>
<dbReference type="Pfam" id="PF13692">
    <property type="entry name" value="Glyco_trans_1_4"/>
    <property type="match status" value="1"/>
</dbReference>
<keyword evidence="2" id="KW-1185">Reference proteome</keyword>
<accession>A0A1H7FKG1</accession>
<reference evidence="1 2" key="1">
    <citation type="submission" date="2016-10" db="EMBL/GenBank/DDBJ databases">
        <authorList>
            <person name="de Groot N.N."/>
        </authorList>
    </citation>
    <scope>NUCLEOTIDE SEQUENCE [LARGE SCALE GENOMIC DNA]</scope>
    <source>
        <strain evidence="1 2">Nv1</strain>
    </source>
</reference>
<dbReference type="InterPro" id="IPR050194">
    <property type="entry name" value="Glycosyltransferase_grp1"/>
</dbReference>
<protein>
    <submittedName>
        <fullName evidence="1">Glycosyl transferases group 1</fullName>
    </submittedName>
</protein>
<sequence length="379" mass="42296">MPEIAKPKILIVQRRLTHYRLPFFDTLRHQLSERGYSLQLAFGTPTMTEIDKGDTGHLPWGTCLETSYFMGGKLCWQPFGKLLEGASMVVMAAENKLLYNLVVQMLRCDLHVALWGHGGNLQGNPYSWRERFKRVAARQADWWFGYTEMSVPLIERSGFPHNRITVVNNSVDTAELAAQRFAVKAEVLVGMKQKLALDGSRVGIFVGSLYSEKRIGFMLEAAREIRRRVPDFEFLIIGDGAQKELIKQFCATNCWAHYLGMRKGQDKVNAIALSQVMINPGAVGLGILDAFVCGVPIITTDCGMHGPEIAYLVSGQNGLMTSNTLEDYVSAVVTLLQDDARLDRLKEGCGESALRYTVENMSCNFADGVQRCLAAPLYR</sequence>